<dbReference type="PANTHER" id="PTHR13593">
    <property type="match status" value="1"/>
</dbReference>
<dbReference type="EMBL" id="WWBZ02000016">
    <property type="protein sequence ID" value="KAF4309885.1"/>
    <property type="molecule type" value="Genomic_DNA"/>
</dbReference>
<dbReference type="PANTHER" id="PTHR13593:SF143">
    <property type="entry name" value="PHOSPHATIDYLINOSITOL-SPECIFIC PHOSPHOLIPASE C X DOMAIN-CONTAINING PROTEIN"/>
    <property type="match status" value="1"/>
</dbReference>
<dbReference type="AlphaFoldDB" id="A0A8H4J4N6"/>
<dbReference type="EMBL" id="WWBZ02000007">
    <property type="protein sequence ID" value="KAF4312038.1"/>
    <property type="molecule type" value="Genomic_DNA"/>
</dbReference>
<dbReference type="Proteomes" id="UP000572817">
    <property type="component" value="Unassembled WGS sequence"/>
</dbReference>
<gene>
    <name evidence="1" type="ORF">GTA08_BOTSDO02745</name>
    <name evidence="2" type="ORF">GTA08_BOTSDO12449</name>
</gene>
<dbReference type="GO" id="GO:0008081">
    <property type="term" value="F:phosphoric diester hydrolase activity"/>
    <property type="evidence" value="ECO:0007669"/>
    <property type="project" value="InterPro"/>
</dbReference>
<sequence>MGEGGLIDLINGTPYPWTLSSQSFYQMKAWTFPTTIASGVYHPCHVPTTIRLPSSGASVPVYVEWDQDPGKDQGDDGGEAVYSMDGTSATFQVQARNTDGFNLEVYLTAVETQNNAVGSTISLGWNHNHAVNLVVGGEQDAFTSNNPSVDWMHQNLGILGDRKLRHICVPGSHDAGMSEFNAHTGLVRDTNTLTQKFNIAEQLAAGSRWFDIRPVISSGKFYAGHYSDTGIVGWQGANGQSLSDIVNNINSFTAQYDELIILDISHTMDTDNDYADLSQAQWNHLFDQLLSLNNRFNTTGVSTSEDISQRTLNQFIGDGPSVLVVAELPSGITLGDYFAKGIVANSPNFPFYNVYSNTDELNDMSSDQLTKLVDNRKTPDDEFFLLSWTLTESVVDAIWGSIPIPGDMNSILELAGTAYQPLFETFGNFTSSSYPNVLYMDLFGTFDQDAASPSTEVAALALAVNGIAGRT</sequence>
<evidence type="ECO:0000313" key="3">
    <source>
        <dbReference type="Proteomes" id="UP000572817"/>
    </source>
</evidence>
<name>A0A8H4J4N6_9PEZI</name>
<comment type="caution">
    <text evidence="2">The sequence shown here is derived from an EMBL/GenBank/DDBJ whole genome shotgun (WGS) entry which is preliminary data.</text>
</comment>
<protein>
    <recommendedName>
        <fullName evidence="4">PLC-like phosphodiesterase</fullName>
    </recommendedName>
</protein>
<keyword evidence="3" id="KW-1185">Reference proteome</keyword>
<proteinExistence type="predicted"/>
<evidence type="ECO:0000313" key="2">
    <source>
        <dbReference type="EMBL" id="KAF4312038.1"/>
    </source>
</evidence>
<dbReference type="InterPro" id="IPR051057">
    <property type="entry name" value="PI-PLC_domain"/>
</dbReference>
<evidence type="ECO:0008006" key="4">
    <source>
        <dbReference type="Google" id="ProtNLM"/>
    </source>
</evidence>
<dbReference type="GO" id="GO:0006629">
    <property type="term" value="P:lipid metabolic process"/>
    <property type="evidence" value="ECO:0007669"/>
    <property type="project" value="InterPro"/>
</dbReference>
<reference evidence="2 3" key="1">
    <citation type="submission" date="2020-04" db="EMBL/GenBank/DDBJ databases">
        <title>Genome Assembly and Annotation of Botryosphaeria dothidea sdau 11-99, a Latent Pathogen of Apple Fruit Ring Rot in China.</title>
        <authorList>
            <person name="Yu C."/>
            <person name="Diao Y."/>
            <person name="Lu Q."/>
            <person name="Zhao J."/>
            <person name="Cui S."/>
            <person name="Peng C."/>
            <person name="He B."/>
            <person name="Liu H."/>
        </authorList>
    </citation>
    <scope>NUCLEOTIDE SEQUENCE [LARGE SCALE GENOMIC DNA]</scope>
    <source>
        <strain evidence="2">Sdau11-99</strain>
        <strain evidence="3">sdau11-99</strain>
    </source>
</reference>
<dbReference type="OrthoDB" id="1046782at2759"/>
<dbReference type="InterPro" id="IPR017946">
    <property type="entry name" value="PLC-like_Pdiesterase_TIM-brl"/>
</dbReference>
<dbReference type="SUPFAM" id="SSF51695">
    <property type="entry name" value="PLC-like phosphodiesterases"/>
    <property type="match status" value="1"/>
</dbReference>
<accession>A0A8H4J4N6</accession>
<organism evidence="2 3">
    <name type="scientific">Botryosphaeria dothidea</name>
    <dbReference type="NCBI Taxonomy" id="55169"/>
    <lineage>
        <taxon>Eukaryota</taxon>
        <taxon>Fungi</taxon>
        <taxon>Dikarya</taxon>
        <taxon>Ascomycota</taxon>
        <taxon>Pezizomycotina</taxon>
        <taxon>Dothideomycetes</taxon>
        <taxon>Dothideomycetes incertae sedis</taxon>
        <taxon>Botryosphaeriales</taxon>
        <taxon>Botryosphaeriaceae</taxon>
        <taxon>Botryosphaeria</taxon>
    </lineage>
</organism>
<dbReference type="Gene3D" id="3.20.20.190">
    <property type="entry name" value="Phosphatidylinositol (PI) phosphodiesterase"/>
    <property type="match status" value="1"/>
</dbReference>
<evidence type="ECO:0000313" key="1">
    <source>
        <dbReference type="EMBL" id="KAF4309885.1"/>
    </source>
</evidence>